<name>A0A9D4N2M7_DREPO</name>
<comment type="caution">
    <text evidence="1">The sequence shown here is derived from an EMBL/GenBank/DDBJ whole genome shotgun (WGS) entry which is preliminary data.</text>
</comment>
<sequence length="151" mass="17545">MRNCNKIVTEKSIISLVDLYLDPSDLKPHQKEEVHARYLHAKYVRDRKNIEGAMRNCNKIVTEKSIIRLADFDPSDLKPHQKVEIHARYIHAKHVRDRNNIEGAMKNCNKSVTEKSIISLGDLDLDPSGLKAHEKVEVHARYLHAKYVRDR</sequence>
<dbReference type="EMBL" id="JAIWYP010000001">
    <property type="protein sequence ID" value="KAH3886631.1"/>
    <property type="molecule type" value="Genomic_DNA"/>
</dbReference>
<keyword evidence="2" id="KW-1185">Reference proteome</keyword>
<organism evidence="1 2">
    <name type="scientific">Dreissena polymorpha</name>
    <name type="common">Zebra mussel</name>
    <name type="synonym">Mytilus polymorpha</name>
    <dbReference type="NCBI Taxonomy" id="45954"/>
    <lineage>
        <taxon>Eukaryota</taxon>
        <taxon>Metazoa</taxon>
        <taxon>Spiralia</taxon>
        <taxon>Lophotrochozoa</taxon>
        <taxon>Mollusca</taxon>
        <taxon>Bivalvia</taxon>
        <taxon>Autobranchia</taxon>
        <taxon>Heteroconchia</taxon>
        <taxon>Euheterodonta</taxon>
        <taxon>Imparidentia</taxon>
        <taxon>Neoheterodontei</taxon>
        <taxon>Myida</taxon>
        <taxon>Dreissenoidea</taxon>
        <taxon>Dreissenidae</taxon>
        <taxon>Dreissena</taxon>
    </lineage>
</organism>
<proteinExistence type="predicted"/>
<gene>
    <name evidence="1" type="ORF">DPMN_010642</name>
</gene>
<reference evidence="1" key="1">
    <citation type="journal article" date="2019" name="bioRxiv">
        <title>The Genome of the Zebra Mussel, Dreissena polymorpha: A Resource for Invasive Species Research.</title>
        <authorList>
            <person name="McCartney M.A."/>
            <person name="Auch B."/>
            <person name="Kono T."/>
            <person name="Mallez S."/>
            <person name="Zhang Y."/>
            <person name="Obille A."/>
            <person name="Becker A."/>
            <person name="Abrahante J.E."/>
            <person name="Garbe J."/>
            <person name="Badalamenti J.P."/>
            <person name="Herman A."/>
            <person name="Mangelson H."/>
            <person name="Liachko I."/>
            <person name="Sullivan S."/>
            <person name="Sone E.D."/>
            <person name="Koren S."/>
            <person name="Silverstein K.A.T."/>
            <person name="Beckman K.B."/>
            <person name="Gohl D.M."/>
        </authorList>
    </citation>
    <scope>NUCLEOTIDE SEQUENCE</scope>
    <source>
        <strain evidence="1">Duluth1</strain>
        <tissue evidence="1">Whole animal</tissue>
    </source>
</reference>
<protein>
    <submittedName>
        <fullName evidence="1">Uncharacterized protein</fullName>
    </submittedName>
</protein>
<dbReference type="Proteomes" id="UP000828390">
    <property type="component" value="Unassembled WGS sequence"/>
</dbReference>
<evidence type="ECO:0000313" key="1">
    <source>
        <dbReference type="EMBL" id="KAH3886631.1"/>
    </source>
</evidence>
<accession>A0A9D4N2M7</accession>
<reference evidence="1" key="2">
    <citation type="submission" date="2020-11" db="EMBL/GenBank/DDBJ databases">
        <authorList>
            <person name="McCartney M.A."/>
            <person name="Auch B."/>
            <person name="Kono T."/>
            <person name="Mallez S."/>
            <person name="Becker A."/>
            <person name="Gohl D.M."/>
            <person name="Silverstein K.A.T."/>
            <person name="Koren S."/>
            <person name="Bechman K.B."/>
            <person name="Herman A."/>
            <person name="Abrahante J.E."/>
            <person name="Garbe J."/>
        </authorList>
    </citation>
    <scope>NUCLEOTIDE SEQUENCE</scope>
    <source>
        <strain evidence="1">Duluth1</strain>
        <tissue evidence="1">Whole animal</tissue>
    </source>
</reference>
<dbReference type="AlphaFoldDB" id="A0A9D4N2M7"/>
<evidence type="ECO:0000313" key="2">
    <source>
        <dbReference type="Proteomes" id="UP000828390"/>
    </source>
</evidence>